<proteinExistence type="predicted"/>
<organism evidence="2 3">
    <name type="scientific">Sporosarcina saromensis</name>
    <dbReference type="NCBI Taxonomy" id="359365"/>
    <lineage>
        <taxon>Bacteria</taxon>
        <taxon>Bacillati</taxon>
        <taxon>Bacillota</taxon>
        <taxon>Bacilli</taxon>
        <taxon>Bacillales</taxon>
        <taxon>Caryophanaceae</taxon>
        <taxon>Sporosarcina</taxon>
    </lineage>
</organism>
<dbReference type="Gene3D" id="3.20.20.190">
    <property type="entry name" value="Phosphatidylinositol (PI) phosphodiesterase"/>
    <property type="match status" value="1"/>
</dbReference>
<dbReference type="PROSITE" id="PS51704">
    <property type="entry name" value="GP_PDE"/>
    <property type="match status" value="1"/>
</dbReference>
<dbReference type="PANTHER" id="PTHR46211:SF1">
    <property type="entry name" value="GLYCEROPHOSPHODIESTER PHOSPHODIESTERASE, CYTOPLASMIC"/>
    <property type="match status" value="1"/>
</dbReference>
<evidence type="ECO:0000313" key="2">
    <source>
        <dbReference type="EMBL" id="MDW0112110.1"/>
    </source>
</evidence>
<name>A0ABU4G562_9BACL</name>
<feature type="domain" description="GP-PDE" evidence="1">
    <location>
        <begin position="4"/>
        <end position="234"/>
    </location>
</feature>
<dbReference type="EMBL" id="JAUBDI010000002">
    <property type="protein sequence ID" value="MDW0112110.1"/>
    <property type="molecule type" value="Genomic_DNA"/>
</dbReference>
<dbReference type="InterPro" id="IPR030395">
    <property type="entry name" value="GP_PDE_dom"/>
</dbReference>
<sequence>MSRRLVFAHRGASGSRFENTLSAFSAAVQQRADGIELDVQVTADGVPVVVHDEDLVRVAGIRRKVSDMYASELQNIRVGKRFIRSLFGHPIPTLREAISFCAINQLALNIELKASVAENCSILEEIIDMAGLLDNVHISSFDETLIQQIKTLHPQMETALLLRKKTTDWDSLHRYTFADGFHFHKRLYKEPFLSKLEASGKRLRVYGVTGNEPFVQSPSAAVVGWITDFPQRFS</sequence>
<protein>
    <submittedName>
        <fullName evidence="2">Glycerophosphodiester phosphodiesterase family protein</fullName>
    </submittedName>
</protein>
<comment type="caution">
    <text evidence="2">The sequence shown here is derived from an EMBL/GenBank/DDBJ whole genome shotgun (WGS) entry which is preliminary data.</text>
</comment>
<dbReference type="Pfam" id="PF03009">
    <property type="entry name" value="GDPD"/>
    <property type="match status" value="1"/>
</dbReference>
<dbReference type="SUPFAM" id="SSF51695">
    <property type="entry name" value="PLC-like phosphodiesterases"/>
    <property type="match status" value="1"/>
</dbReference>
<dbReference type="PANTHER" id="PTHR46211">
    <property type="entry name" value="GLYCEROPHOSPHORYL DIESTER PHOSPHODIESTERASE"/>
    <property type="match status" value="1"/>
</dbReference>
<gene>
    <name evidence="2" type="ORF">QT711_02860</name>
</gene>
<dbReference type="InterPro" id="IPR017946">
    <property type="entry name" value="PLC-like_Pdiesterase_TIM-brl"/>
</dbReference>
<reference evidence="2 3" key="1">
    <citation type="submission" date="2023-06" db="EMBL/GenBank/DDBJ databases">
        <title>Sporosarcina sp. nov., isolated from Korean traditional fermented seafood 'Jeotgal'.</title>
        <authorList>
            <person name="Yang A.I."/>
            <person name="Shin N.-R."/>
        </authorList>
    </citation>
    <scope>NUCLEOTIDE SEQUENCE [LARGE SCALE GENOMIC DNA]</scope>
    <source>
        <strain evidence="2 3">KCTC13119</strain>
    </source>
</reference>
<dbReference type="Proteomes" id="UP001282284">
    <property type="component" value="Unassembled WGS sequence"/>
</dbReference>
<keyword evidence="3" id="KW-1185">Reference proteome</keyword>
<accession>A0ABU4G562</accession>
<dbReference type="RefSeq" id="WP_317942006.1">
    <property type="nucleotide sequence ID" value="NZ_JAUBDI010000002.1"/>
</dbReference>
<evidence type="ECO:0000259" key="1">
    <source>
        <dbReference type="PROSITE" id="PS51704"/>
    </source>
</evidence>
<evidence type="ECO:0000313" key="3">
    <source>
        <dbReference type="Proteomes" id="UP001282284"/>
    </source>
</evidence>